<keyword evidence="1" id="KW-0472">Membrane</keyword>
<keyword evidence="1" id="KW-1133">Transmembrane helix</keyword>
<evidence type="ECO:0000313" key="2">
    <source>
        <dbReference type="EMBL" id="CAB5712916.1"/>
    </source>
</evidence>
<feature type="transmembrane region" description="Helical" evidence="1">
    <location>
        <begin position="12"/>
        <end position="32"/>
    </location>
</feature>
<evidence type="ECO:0000313" key="3">
    <source>
        <dbReference type="Proteomes" id="UP000834611"/>
    </source>
</evidence>
<gene>
    <name evidence="2" type="ORF">GHA_03788</name>
</gene>
<dbReference type="InterPro" id="IPR020269">
    <property type="entry name" value="Phage_Mu_Releasin"/>
</dbReference>
<reference evidence="2" key="1">
    <citation type="submission" date="2020-05" db="EMBL/GenBank/DDBJ databases">
        <authorList>
            <person name="Delgado-Blas J."/>
        </authorList>
    </citation>
    <scope>NUCLEOTIDE SEQUENCE</scope>
    <source>
        <strain evidence="2">BB1453</strain>
    </source>
</reference>
<name>A0A9N8H105_PRORE</name>
<dbReference type="AlphaFoldDB" id="A0A9N8H105"/>
<dbReference type="Pfam" id="PF10805">
    <property type="entry name" value="DUF2730"/>
    <property type="match status" value="1"/>
</dbReference>
<sequence length="100" mass="11656">MLDAFKEHWSMIYSVITFAGGLVLFFLSKTYAKRDDVEILKTQVRELQSSLESLPNRQELHNLQLDIASLRGEIKAISPELRQLRHMSDLLLQNELKEKK</sequence>
<dbReference type="RefSeq" id="WP_239407296.1">
    <property type="nucleotide sequence ID" value="NZ_CAHPRV010000003.1"/>
</dbReference>
<protein>
    <submittedName>
        <fullName evidence="2">Protein of uncharacterized function (DUF2730)</fullName>
    </submittedName>
</protein>
<evidence type="ECO:0000256" key="1">
    <source>
        <dbReference type="SAM" id="Phobius"/>
    </source>
</evidence>
<dbReference type="Proteomes" id="UP000834611">
    <property type="component" value="Unassembled WGS sequence"/>
</dbReference>
<accession>A0A9N8H105</accession>
<keyword evidence="1" id="KW-0812">Transmembrane</keyword>
<comment type="caution">
    <text evidence="2">The sequence shown here is derived from an EMBL/GenBank/DDBJ whole genome shotgun (WGS) entry which is preliminary data.</text>
</comment>
<organism evidence="2 3">
    <name type="scientific">Providencia rettgeri</name>
    <dbReference type="NCBI Taxonomy" id="587"/>
    <lineage>
        <taxon>Bacteria</taxon>
        <taxon>Pseudomonadati</taxon>
        <taxon>Pseudomonadota</taxon>
        <taxon>Gammaproteobacteria</taxon>
        <taxon>Enterobacterales</taxon>
        <taxon>Morganellaceae</taxon>
        <taxon>Providencia</taxon>
    </lineage>
</organism>
<dbReference type="EMBL" id="CAHPSF010000013">
    <property type="protein sequence ID" value="CAB5712916.1"/>
    <property type="molecule type" value="Genomic_DNA"/>
</dbReference>
<proteinExistence type="predicted"/>